<dbReference type="eggNOG" id="COG2030">
    <property type="taxonomic scope" value="Bacteria"/>
</dbReference>
<gene>
    <name evidence="1" type="ORF">ARGLB_037_01240</name>
</gene>
<organism evidence="1 2">
    <name type="scientific">Arthrobacter globiformis (strain ATCC 8010 / DSM 20124 / JCM 1332 / NBRC 12137 / NCIMB 8907 / NRRL B-2979 / 168)</name>
    <dbReference type="NCBI Taxonomy" id="1077972"/>
    <lineage>
        <taxon>Bacteria</taxon>
        <taxon>Bacillati</taxon>
        <taxon>Actinomycetota</taxon>
        <taxon>Actinomycetes</taxon>
        <taxon>Micrococcales</taxon>
        <taxon>Micrococcaceae</taxon>
        <taxon>Arthrobacter</taxon>
    </lineage>
</organism>
<proteinExistence type="predicted"/>
<name>H0QK33_ARTG1</name>
<dbReference type="RefSeq" id="WP_003800355.1">
    <property type="nucleotide sequence ID" value="NZ_BAEG01000037.1"/>
</dbReference>
<evidence type="ECO:0000313" key="1">
    <source>
        <dbReference type="EMBL" id="GAB13273.1"/>
    </source>
</evidence>
<dbReference type="PANTHER" id="PTHR43664:SF1">
    <property type="entry name" value="BETA-METHYLMALYL-COA DEHYDRATASE"/>
    <property type="match status" value="1"/>
</dbReference>
<protein>
    <recommendedName>
        <fullName evidence="3">Acyl dehydratase</fullName>
    </recommendedName>
</protein>
<accession>H0QK33</accession>
<keyword evidence="2" id="KW-1185">Reference proteome</keyword>
<dbReference type="Proteomes" id="UP000003828">
    <property type="component" value="Unassembled WGS sequence"/>
</dbReference>
<comment type="caution">
    <text evidence="1">The sequence shown here is derived from an EMBL/GenBank/DDBJ whole genome shotgun (WGS) entry which is preliminary data.</text>
</comment>
<evidence type="ECO:0008006" key="3">
    <source>
        <dbReference type="Google" id="ProtNLM"/>
    </source>
</evidence>
<evidence type="ECO:0000313" key="2">
    <source>
        <dbReference type="Proteomes" id="UP000003828"/>
    </source>
</evidence>
<dbReference type="SUPFAM" id="SSF54637">
    <property type="entry name" value="Thioesterase/thiol ester dehydrase-isomerase"/>
    <property type="match status" value="2"/>
</dbReference>
<dbReference type="PANTHER" id="PTHR43664">
    <property type="entry name" value="MONOAMINE OXIDASE-RELATED"/>
    <property type="match status" value="1"/>
</dbReference>
<dbReference type="STRING" id="1077972.ARGLB_037_01240"/>
<dbReference type="EMBL" id="BAEG01000037">
    <property type="protein sequence ID" value="GAB13273.1"/>
    <property type="molecule type" value="Genomic_DNA"/>
</dbReference>
<sequence length="332" mass="35263">MSIHEPFAEELILGVPLPAAPAITLTDGLAAQYQAITGDALRVPLSAPLSHQVTGAGVLANPALVLQVAIGQSTVATRRVIANLFYRHVRILRQVPVGTTLETTVTPKAARLARPNAAGDRAKVLLSMTTRDEAGNIIADFERLALIPVRHRLALTEAGETGAAEQTLDLGEYIQLAPADWNLAGLPTTVLPPAGTEVQDPLREPVTEAQSLVRITQNLAAAHRDTGRGQQGRRLVYGGHTVGLAQAALSRIDPSIATVLGWHSCDHLAPVFEEDLLSFTTVLEDSLPHKDGSIAAYRITATAHRPGAEPVDVLSWVPVVWTAAETKSEGKP</sequence>
<dbReference type="InterPro" id="IPR052342">
    <property type="entry name" value="MCH/BMMD"/>
</dbReference>
<reference evidence="1 2" key="1">
    <citation type="submission" date="2011-12" db="EMBL/GenBank/DDBJ databases">
        <title>Whole genome shotgun sequence of Arthrobacter globiformis NBRC 12137.</title>
        <authorList>
            <person name="Miyazawa S."/>
            <person name="Hosoyama A."/>
            <person name="Tsuchikane K."/>
            <person name="Katsumata H."/>
            <person name="Yamazaki S."/>
            <person name="Fujita N."/>
        </authorList>
    </citation>
    <scope>NUCLEOTIDE SEQUENCE [LARGE SCALE GENOMIC DNA]</scope>
    <source>
        <strain evidence="1 2">NBRC 12137</strain>
    </source>
</reference>
<dbReference type="AlphaFoldDB" id="H0QK33"/>
<dbReference type="OrthoDB" id="9796589at2"/>
<dbReference type="Gene3D" id="3.10.129.10">
    <property type="entry name" value="Hotdog Thioesterase"/>
    <property type="match status" value="2"/>
</dbReference>
<dbReference type="InterPro" id="IPR029069">
    <property type="entry name" value="HotDog_dom_sf"/>
</dbReference>